<comment type="caution">
    <text evidence="6">The sequence shown here is derived from an EMBL/GenBank/DDBJ whole genome shotgun (WGS) entry which is preliminary data.</text>
</comment>
<evidence type="ECO:0000313" key="7">
    <source>
        <dbReference type="Proteomes" id="UP001652542"/>
    </source>
</evidence>
<sequence>MNWWDAYVGLPFGEGRGEVTCWSLVVRVFAERRGIALPTYGEISARDLARIARTMGRAQLGETWAAVSAPAQFDVAIMRSGSGRAAIVHVGVMIDATRMLHVEAASHAVVVPITHHSVRGRIAGFRRYQA</sequence>
<dbReference type="Pfam" id="PF00877">
    <property type="entry name" value="NLPC_P60"/>
    <property type="match status" value="1"/>
</dbReference>
<dbReference type="Gene3D" id="3.90.1720.10">
    <property type="entry name" value="endopeptidase domain like (from Nostoc punctiforme)"/>
    <property type="match status" value="1"/>
</dbReference>
<name>A0ABT2ZHM2_9RHOB</name>
<dbReference type="Proteomes" id="UP001652542">
    <property type="component" value="Unassembled WGS sequence"/>
</dbReference>
<reference evidence="6 7" key="1">
    <citation type="submission" date="2022-10" db="EMBL/GenBank/DDBJ databases">
        <title>Defluviimonas sp. nov., isolated from ocean surface water.</title>
        <authorList>
            <person name="He W."/>
            <person name="Wang L."/>
            <person name="Zhang D.-F."/>
        </authorList>
    </citation>
    <scope>NUCLEOTIDE SEQUENCE [LARGE SCALE GENOMIC DNA]</scope>
    <source>
        <strain evidence="6 7">WL0002</strain>
    </source>
</reference>
<protein>
    <submittedName>
        <fullName evidence="6">C40 family peptidase</fullName>
    </submittedName>
</protein>
<evidence type="ECO:0000259" key="5">
    <source>
        <dbReference type="Pfam" id="PF00877"/>
    </source>
</evidence>
<keyword evidence="4" id="KW-0788">Thiol protease</keyword>
<evidence type="ECO:0000256" key="3">
    <source>
        <dbReference type="ARBA" id="ARBA00022801"/>
    </source>
</evidence>
<evidence type="ECO:0000256" key="2">
    <source>
        <dbReference type="ARBA" id="ARBA00022670"/>
    </source>
</evidence>
<dbReference type="InterPro" id="IPR038765">
    <property type="entry name" value="Papain-like_cys_pep_sf"/>
</dbReference>
<dbReference type="RefSeq" id="WP_263736307.1">
    <property type="nucleotide sequence ID" value="NZ_JAOWKY010000008.1"/>
</dbReference>
<organism evidence="6 7">
    <name type="scientific">Albidovulum marisflavi</name>
    <dbReference type="NCBI Taxonomy" id="2984159"/>
    <lineage>
        <taxon>Bacteria</taxon>
        <taxon>Pseudomonadati</taxon>
        <taxon>Pseudomonadota</taxon>
        <taxon>Alphaproteobacteria</taxon>
        <taxon>Rhodobacterales</taxon>
        <taxon>Paracoccaceae</taxon>
        <taxon>Albidovulum</taxon>
    </lineage>
</organism>
<accession>A0ABT2ZHM2</accession>
<keyword evidence="2" id="KW-0645">Protease</keyword>
<evidence type="ECO:0000256" key="4">
    <source>
        <dbReference type="ARBA" id="ARBA00022807"/>
    </source>
</evidence>
<proteinExistence type="inferred from homology"/>
<feature type="domain" description="NlpC/P60" evidence="5">
    <location>
        <begin position="16"/>
        <end position="111"/>
    </location>
</feature>
<dbReference type="SUPFAM" id="SSF54001">
    <property type="entry name" value="Cysteine proteinases"/>
    <property type="match status" value="1"/>
</dbReference>
<gene>
    <name evidence="6" type="ORF">OEW28_18610</name>
</gene>
<evidence type="ECO:0000256" key="1">
    <source>
        <dbReference type="ARBA" id="ARBA00007074"/>
    </source>
</evidence>
<evidence type="ECO:0000313" key="6">
    <source>
        <dbReference type="EMBL" id="MCV2870629.1"/>
    </source>
</evidence>
<dbReference type="EMBL" id="JAOWKY010000008">
    <property type="protein sequence ID" value="MCV2870629.1"/>
    <property type="molecule type" value="Genomic_DNA"/>
</dbReference>
<keyword evidence="7" id="KW-1185">Reference proteome</keyword>
<dbReference type="InterPro" id="IPR000064">
    <property type="entry name" value="NLP_P60_dom"/>
</dbReference>
<keyword evidence="3" id="KW-0378">Hydrolase</keyword>
<comment type="similarity">
    <text evidence="1">Belongs to the peptidase C40 family.</text>
</comment>